<evidence type="ECO:0000313" key="1">
    <source>
        <dbReference type="EMBL" id="OCB78466.1"/>
    </source>
</evidence>
<dbReference type="RefSeq" id="WP_066331864.1">
    <property type="nucleotide sequence ID" value="NZ_CP017688.1"/>
</dbReference>
<proteinExistence type="predicted"/>
<gene>
    <name evidence="1" type="ORF">LPBF_02075</name>
</gene>
<dbReference type="AlphaFoldDB" id="A0A1B9E952"/>
<organism evidence="1 2">
    <name type="scientific">Flavobacterium crassostreae</name>
    <dbReference type="NCBI Taxonomy" id="1763534"/>
    <lineage>
        <taxon>Bacteria</taxon>
        <taxon>Pseudomonadati</taxon>
        <taxon>Bacteroidota</taxon>
        <taxon>Flavobacteriia</taxon>
        <taxon>Flavobacteriales</taxon>
        <taxon>Flavobacteriaceae</taxon>
        <taxon>Flavobacterium</taxon>
    </lineage>
</organism>
<dbReference type="STRING" id="1763534.GCA_001831475_00473"/>
<evidence type="ECO:0008006" key="3">
    <source>
        <dbReference type="Google" id="ProtNLM"/>
    </source>
</evidence>
<dbReference type="OrthoDB" id="54576at2"/>
<keyword evidence="2" id="KW-1185">Reference proteome</keyword>
<dbReference type="Proteomes" id="UP000093510">
    <property type="component" value="Unassembled WGS sequence"/>
</dbReference>
<reference evidence="1 2" key="1">
    <citation type="submission" date="2016-03" db="EMBL/GenBank/DDBJ databases">
        <authorList>
            <person name="Ploux O."/>
        </authorList>
    </citation>
    <scope>NUCLEOTIDE SEQUENCE [LARGE SCALE GENOMIC DNA]</scope>
    <source>
        <strain evidence="1 2">LPB0076</strain>
    </source>
</reference>
<protein>
    <recommendedName>
        <fullName evidence="3">Integral membrane protein</fullName>
    </recommendedName>
</protein>
<evidence type="ECO:0000313" key="2">
    <source>
        <dbReference type="Proteomes" id="UP000093510"/>
    </source>
</evidence>
<name>A0A1B9E952_9FLAO</name>
<dbReference type="EMBL" id="LVEP01000005">
    <property type="protein sequence ID" value="OCB78466.1"/>
    <property type="molecule type" value="Genomic_DNA"/>
</dbReference>
<accession>A0A1B9E952</accession>
<sequence>MAKEKTNKYLIVALLIGVVFHGSALFYTLESTYDALIHMFFAQHYASSWFEPWNYSWYTGFTVMGYPPLVHQAIGLLSLLGGLKFGLFTVAIIGIVLFITGVYRYTLMITGDRTVAGYAAIVAVFSSSFVETLHIFGQLPSIIGISVLMHCMPEIYLWIKTGRTRYLFRAFSLLAVTITSHHVTPIFGMIFFIFPLIGMVLMDVSREQVNSYKEIRFTLFLQSFFKLFKRIVVFGAGSLFLIVFCIFPYWINSKANPITQVPIPHGSRDNFLEVTSSGLMFFVIPWGILFFILPYILYRYFSKRYLCFGLSISLLIVLGTGGTTPIPLKVLGETAFNILTLDRFALWASIMSLPLFGEFVYRLVEGDLKTAIHNRFGNVYHRIVCALFAGSFLFFAGFTITLGYFRPFQPQKINTLPLVNFLNQDQHDQWRYLPLGFGDQMATLSSQTKAKTVDGNYHSARRLPELTTRAIERLENSKFRGMEGIGSLQQFLTVPEKYNLKYVFSNDKFYDPILYFCGWHRLSLLENGIMVWEKLNVNPLPKVLPKDEVPLYLKLMWGIVPILTVLIAFVINIQSIFYKALKLKEEPKPDFFRFAIAYKKFPFSIIAIQHLWVLLLLGIIGSNVYGFYTNNATQISPENVVKAYYDALDFKYYEKAHALINPESKMSISQFMLETSVADGILNSYAKLDAITIESIQKAKNRSTLVAKTKWITPLEVIHKEYYHELIKRKGKWYLLPQKLPLDIPPDQFLSDNTTAYFKQGRRKITTQQTYHEDVLKQPELEILSAKLIQYGKEYLIIGELQNIANTPADVVVKATLYNKYNQTLASFNAKDVIKHKILPKETTSFKIHFEEVSWLENNRTQPTTFNPKEFTPKDIKETPANFDIQSAGNVALTDFYIQVALSDLTIEDNRLKGTLFNYGIQEVTVPELLISYYNQDKELLYVDNHFLREGIRVQRKQYFDYPMLDLSHCRIVQSSLDNCYVNGLPNATLAKTIVPNRSKEAEKEVLQKVNGKGFSYIKIEMNNYIGNPR</sequence>
<comment type="caution">
    <text evidence="1">The sequence shown here is derived from an EMBL/GenBank/DDBJ whole genome shotgun (WGS) entry which is preliminary data.</text>
</comment>